<proteinExistence type="predicted"/>
<gene>
    <name evidence="1" type="ORF">DFP98_102375</name>
</gene>
<comment type="caution">
    <text evidence="1">The sequence shown here is derived from an EMBL/GenBank/DDBJ whole genome shotgun (WGS) entry which is preliminary data.</text>
</comment>
<evidence type="ECO:0000313" key="1">
    <source>
        <dbReference type="EMBL" id="RED87893.1"/>
    </source>
</evidence>
<keyword evidence="2" id="KW-1185">Reference proteome</keyword>
<sequence length="154" mass="17155">MMRHTYLEPAVLNVVFALRIKAASKAKAFESAMCQLSERNLSLDRIRLTDEQGKNIWFAVERIEAIRWTAVVSTGFSHQFQVHGQIRLAIVPERSAAIPLPLPPSSEYRLPGSKLSDMPVWVIPTVGEPAFAHVLGQSLERRLPCSTFSLTSAV</sequence>
<reference evidence="1 2" key="1">
    <citation type="submission" date="2018-07" db="EMBL/GenBank/DDBJ databases">
        <title>Genomic Encyclopedia of Type Strains, Phase III (KMG-III): the genomes of soil and plant-associated and newly described type strains.</title>
        <authorList>
            <person name="Whitman W."/>
        </authorList>
    </citation>
    <scope>NUCLEOTIDE SEQUENCE [LARGE SCALE GENOMIC DNA]</scope>
    <source>
        <strain evidence="1 2">CECT 7287</strain>
    </source>
</reference>
<protein>
    <submittedName>
        <fullName evidence="1">Uncharacterized protein</fullName>
    </submittedName>
</protein>
<dbReference type="EMBL" id="QRDZ01000002">
    <property type="protein sequence ID" value="RED87893.1"/>
    <property type="molecule type" value="Genomic_DNA"/>
</dbReference>
<organism evidence="1 2">
    <name type="scientific">Cohnella phaseoli</name>
    <dbReference type="NCBI Taxonomy" id="456490"/>
    <lineage>
        <taxon>Bacteria</taxon>
        <taxon>Bacillati</taxon>
        <taxon>Bacillota</taxon>
        <taxon>Bacilli</taxon>
        <taxon>Bacillales</taxon>
        <taxon>Paenibacillaceae</taxon>
        <taxon>Cohnella</taxon>
    </lineage>
</organism>
<name>A0A3D9KNS0_9BACL</name>
<dbReference type="AlphaFoldDB" id="A0A3D9KNS0"/>
<dbReference type="Proteomes" id="UP000256977">
    <property type="component" value="Unassembled WGS sequence"/>
</dbReference>
<evidence type="ECO:0000313" key="2">
    <source>
        <dbReference type="Proteomes" id="UP000256977"/>
    </source>
</evidence>
<accession>A0A3D9KNS0</accession>